<dbReference type="AlphaFoldDB" id="A0AAD6SER0"/>
<name>A0AAD6SER0_9AGAR</name>
<evidence type="ECO:0000313" key="2">
    <source>
        <dbReference type="EMBL" id="KAJ7025668.1"/>
    </source>
</evidence>
<dbReference type="EMBL" id="JARJCM010000150">
    <property type="protein sequence ID" value="KAJ7025668.1"/>
    <property type="molecule type" value="Genomic_DNA"/>
</dbReference>
<organism evidence="2 3">
    <name type="scientific">Mycena alexandri</name>
    <dbReference type="NCBI Taxonomy" id="1745969"/>
    <lineage>
        <taxon>Eukaryota</taxon>
        <taxon>Fungi</taxon>
        <taxon>Dikarya</taxon>
        <taxon>Basidiomycota</taxon>
        <taxon>Agaricomycotina</taxon>
        <taxon>Agaricomycetes</taxon>
        <taxon>Agaricomycetidae</taxon>
        <taxon>Agaricales</taxon>
        <taxon>Marasmiineae</taxon>
        <taxon>Mycenaceae</taxon>
        <taxon>Mycena</taxon>
    </lineage>
</organism>
<comment type="caution">
    <text evidence="2">The sequence shown here is derived from an EMBL/GenBank/DDBJ whole genome shotgun (WGS) entry which is preliminary data.</text>
</comment>
<evidence type="ECO:0000313" key="3">
    <source>
        <dbReference type="Proteomes" id="UP001218188"/>
    </source>
</evidence>
<proteinExistence type="predicted"/>
<keyword evidence="3" id="KW-1185">Reference proteome</keyword>
<accession>A0AAD6SER0</accession>
<dbReference type="Proteomes" id="UP001218188">
    <property type="component" value="Unassembled WGS sequence"/>
</dbReference>
<reference evidence="2" key="1">
    <citation type="submission" date="2023-03" db="EMBL/GenBank/DDBJ databases">
        <title>Massive genome expansion in bonnet fungi (Mycena s.s.) driven by repeated elements and novel gene families across ecological guilds.</title>
        <authorList>
            <consortium name="Lawrence Berkeley National Laboratory"/>
            <person name="Harder C.B."/>
            <person name="Miyauchi S."/>
            <person name="Viragh M."/>
            <person name="Kuo A."/>
            <person name="Thoen E."/>
            <person name="Andreopoulos B."/>
            <person name="Lu D."/>
            <person name="Skrede I."/>
            <person name="Drula E."/>
            <person name="Henrissat B."/>
            <person name="Morin E."/>
            <person name="Kohler A."/>
            <person name="Barry K."/>
            <person name="LaButti K."/>
            <person name="Morin E."/>
            <person name="Salamov A."/>
            <person name="Lipzen A."/>
            <person name="Mereny Z."/>
            <person name="Hegedus B."/>
            <person name="Baldrian P."/>
            <person name="Stursova M."/>
            <person name="Weitz H."/>
            <person name="Taylor A."/>
            <person name="Grigoriev I.V."/>
            <person name="Nagy L.G."/>
            <person name="Martin F."/>
            <person name="Kauserud H."/>
        </authorList>
    </citation>
    <scope>NUCLEOTIDE SEQUENCE</scope>
    <source>
        <strain evidence="2">CBHHK200</strain>
    </source>
</reference>
<dbReference type="InterPro" id="IPR058353">
    <property type="entry name" value="DUF8040"/>
</dbReference>
<sequence>VVRLVAVLCWLYGSNWYWVQPYHTSKLTGQQLQWVEELMRGHPERIYNELGVHLHVFVMLLLELRGLGYSDSKHVSLEEQLAIFLY</sequence>
<evidence type="ECO:0000259" key="1">
    <source>
        <dbReference type="Pfam" id="PF26138"/>
    </source>
</evidence>
<dbReference type="Pfam" id="PF26138">
    <property type="entry name" value="DUF8040"/>
    <property type="match status" value="1"/>
</dbReference>
<feature type="domain" description="DUF8040" evidence="1">
    <location>
        <begin position="24"/>
        <end position="86"/>
    </location>
</feature>
<gene>
    <name evidence="2" type="ORF">C8F04DRAFT_879343</name>
</gene>
<protein>
    <recommendedName>
        <fullName evidence="1">DUF8040 domain-containing protein</fullName>
    </recommendedName>
</protein>
<feature type="non-terminal residue" evidence="2">
    <location>
        <position position="1"/>
    </location>
</feature>
<feature type="non-terminal residue" evidence="2">
    <location>
        <position position="86"/>
    </location>
</feature>